<protein>
    <recommendedName>
        <fullName evidence="7">PHD-type domain-containing protein</fullName>
    </recommendedName>
</protein>
<evidence type="ECO:0000313" key="8">
    <source>
        <dbReference type="EMBL" id="KAF2757023.1"/>
    </source>
</evidence>
<name>A0A6A6W342_9PEZI</name>
<keyword evidence="9" id="KW-1185">Reference proteome</keyword>
<feature type="compositionally biased region" description="Polar residues" evidence="6">
    <location>
        <begin position="281"/>
        <end position="295"/>
    </location>
</feature>
<dbReference type="Proteomes" id="UP000799437">
    <property type="component" value="Unassembled WGS sequence"/>
</dbReference>
<feature type="compositionally biased region" description="Low complexity" evidence="6">
    <location>
        <begin position="436"/>
        <end position="445"/>
    </location>
</feature>
<feature type="compositionally biased region" description="Polar residues" evidence="6">
    <location>
        <begin position="169"/>
        <end position="191"/>
    </location>
</feature>
<evidence type="ECO:0000256" key="5">
    <source>
        <dbReference type="PROSITE-ProRule" id="PRU00146"/>
    </source>
</evidence>
<feature type="region of interest" description="Disordered" evidence="6">
    <location>
        <begin position="649"/>
        <end position="673"/>
    </location>
</feature>
<evidence type="ECO:0000256" key="4">
    <source>
        <dbReference type="ARBA" id="ARBA00022853"/>
    </source>
</evidence>
<feature type="compositionally biased region" description="Basic and acidic residues" evidence="6">
    <location>
        <begin position="352"/>
        <end position="374"/>
    </location>
</feature>
<feature type="region of interest" description="Disordered" evidence="6">
    <location>
        <begin position="281"/>
        <end position="300"/>
    </location>
</feature>
<sequence>MSFGTNIDFNTLTMFNSTQDWRLPSPSSTPTSPSIQDHLLLTPKTAPSHSHFLDAFTTPDVNAASTPHLTPLFTFDSPVFSHSKNRLRSPEDPSFHVNHFSQDLTLLPVEPSRRLTSSPNPSSTPVKQREVHHRSKITSKLPSNSEMDPSQIQTPPPTRDSSSRKKHGQPQSVYRNITPATTGHRSTQVSTPVNQNAFNSTPVQFPSLRSSTSGTPIFDAGPLTTPIYSQRLFWEDDSVQQDMGMNVNLSVDPFGPTPGRNNTPFGWPLVDSGNQMQFNDLSQHNTTNASDTSLPFTSTSGDGLTTSSFTTGSFAATSGVDPSMLFSFGGPFDMSGSNKDLTDNQPVVDHLGRRPYEQQTREFEQERQQRELAKQRKQQQHSRTNTTSSSGSSGQPSRPLIQRSRTESTIWRDSNTAFAQSRTPTSSSQLEHIPRRSSPLKRLSSQGGLSAIAETNRSRPRTRLVIDESGRARTETDPYVQARQEKTPQPKYRTQYPGHWDTDDSSEEDEDRPVSSRTNSFAFPASSTRPSSKHARDSLGKSGSAKKARPTSFISLTKAFEKPGPDEISDSLRRYSMSSFNDSLGLSSVSATEPGDAQHALKAIRQGREGRIRTQQRAAQNTLNAHNKRWSQAAAVDIMKLSYADPFTSSPTNRTADQSLDFATPSTDRSSASADSTRCVCMSLEGEGLMIQCESCTKWLHATCVGVHPQNVPSVYLCTFCTGSTPAARGGRAREPMMRAPVNAYANTSPLKHKSTYRR</sequence>
<dbReference type="GeneID" id="54489821"/>
<feature type="compositionally biased region" description="Polar residues" evidence="6">
    <location>
        <begin position="407"/>
        <end position="430"/>
    </location>
</feature>
<feature type="compositionally biased region" description="Polar residues" evidence="6">
    <location>
        <begin position="114"/>
        <end position="126"/>
    </location>
</feature>
<organism evidence="8 9">
    <name type="scientific">Pseudovirgaria hyperparasitica</name>
    <dbReference type="NCBI Taxonomy" id="470096"/>
    <lineage>
        <taxon>Eukaryota</taxon>
        <taxon>Fungi</taxon>
        <taxon>Dikarya</taxon>
        <taxon>Ascomycota</taxon>
        <taxon>Pezizomycotina</taxon>
        <taxon>Dothideomycetes</taxon>
        <taxon>Dothideomycetes incertae sedis</taxon>
        <taxon>Acrospermales</taxon>
        <taxon>Acrospermaceae</taxon>
        <taxon>Pseudovirgaria</taxon>
    </lineage>
</organism>
<evidence type="ECO:0000256" key="2">
    <source>
        <dbReference type="ARBA" id="ARBA00022771"/>
    </source>
</evidence>
<feature type="domain" description="PHD-type" evidence="7">
    <location>
        <begin position="676"/>
        <end position="724"/>
    </location>
</feature>
<gene>
    <name evidence="8" type="ORF">EJ05DRAFT_52162</name>
</gene>
<feature type="region of interest" description="Disordered" evidence="6">
    <location>
        <begin position="352"/>
        <end position="550"/>
    </location>
</feature>
<dbReference type="OrthoDB" id="436852at2759"/>
<dbReference type="Gene3D" id="3.30.40.10">
    <property type="entry name" value="Zinc/RING finger domain, C3HC4 (zinc finger)"/>
    <property type="match status" value="1"/>
</dbReference>
<dbReference type="PANTHER" id="PTHR46462:SF3">
    <property type="entry name" value="UPSET, ISOFORM A"/>
    <property type="match status" value="1"/>
</dbReference>
<dbReference type="SMART" id="SM00249">
    <property type="entry name" value="PHD"/>
    <property type="match status" value="1"/>
</dbReference>
<keyword evidence="2 5" id="KW-0863">Zinc-finger</keyword>
<dbReference type="PANTHER" id="PTHR46462">
    <property type="entry name" value="UPSET, ISOFORM A"/>
    <property type="match status" value="1"/>
</dbReference>
<dbReference type="InterPro" id="IPR011011">
    <property type="entry name" value="Znf_FYVE_PHD"/>
</dbReference>
<reference evidence="8" key="1">
    <citation type="journal article" date="2020" name="Stud. Mycol.">
        <title>101 Dothideomycetes genomes: a test case for predicting lifestyles and emergence of pathogens.</title>
        <authorList>
            <person name="Haridas S."/>
            <person name="Albert R."/>
            <person name="Binder M."/>
            <person name="Bloem J."/>
            <person name="Labutti K."/>
            <person name="Salamov A."/>
            <person name="Andreopoulos B."/>
            <person name="Baker S."/>
            <person name="Barry K."/>
            <person name="Bills G."/>
            <person name="Bluhm B."/>
            <person name="Cannon C."/>
            <person name="Castanera R."/>
            <person name="Culley D."/>
            <person name="Daum C."/>
            <person name="Ezra D."/>
            <person name="Gonzalez J."/>
            <person name="Henrissat B."/>
            <person name="Kuo A."/>
            <person name="Liang C."/>
            <person name="Lipzen A."/>
            <person name="Lutzoni F."/>
            <person name="Magnuson J."/>
            <person name="Mondo S."/>
            <person name="Nolan M."/>
            <person name="Ohm R."/>
            <person name="Pangilinan J."/>
            <person name="Park H.-J."/>
            <person name="Ramirez L."/>
            <person name="Alfaro M."/>
            <person name="Sun H."/>
            <person name="Tritt A."/>
            <person name="Yoshinaga Y."/>
            <person name="Zwiers L.-H."/>
            <person name="Turgeon B."/>
            <person name="Goodwin S."/>
            <person name="Spatafora J."/>
            <person name="Crous P."/>
            <person name="Grigoriev I."/>
        </authorList>
    </citation>
    <scope>NUCLEOTIDE SEQUENCE</scope>
    <source>
        <strain evidence="8">CBS 121739</strain>
    </source>
</reference>
<dbReference type="GO" id="GO:0006325">
    <property type="term" value="P:chromatin organization"/>
    <property type="evidence" value="ECO:0007669"/>
    <property type="project" value="UniProtKB-KW"/>
</dbReference>
<accession>A0A6A6W342</accession>
<dbReference type="GO" id="GO:0034967">
    <property type="term" value="C:Set3 complex"/>
    <property type="evidence" value="ECO:0007669"/>
    <property type="project" value="TreeGrafter"/>
</dbReference>
<dbReference type="InterPro" id="IPR013083">
    <property type="entry name" value="Znf_RING/FYVE/PHD"/>
</dbReference>
<dbReference type="PROSITE" id="PS50016">
    <property type="entry name" value="ZF_PHD_2"/>
    <property type="match status" value="1"/>
</dbReference>
<feature type="compositionally biased region" description="Polar residues" evidence="6">
    <location>
        <begin position="138"/>
        <end position="153"/>
    </location>
</feature>
<dbReference type="GO" id="GO:0070210">
    <property type="term" value="C:Rpd3L-Expanded complex"/>
    <property type="evidence" value="ECO:0007669"/>
    <property type="project" value="TreeGrafter"/>
</dbReference>
<dbReference type="PROSITE" id="PS01359">
    <property type="entry name" value="ZF_PHD_1"/>
    <property type="match status" value="1"/>
</dbReference>
<feature type="region of interest" description="Disordered" evidence="6">
    <location>
        <begin position="112"/>
        <end position="191"/>
    </location>
</feature>
<evidence type="ECO:0000256" key="6">
    <source>
        <dbReference type="SAM" id="MobiDB-lite"/>
    </source>
</evidence>
<feature type="compositionally biased region" description="Polar residues" evidence="6">
    <location>
        <begin position="649"/>
        <end position="658"/>
    </location>
</feature>
<dbReference type="GO" id="GO:0006355">
    <property type="term" value="P:regulation of DNA-templated transcription"/>
    <property type="evidence" value="ECO:0007669"/>
    <property type="project" value="TreeGrafter"/>
</dbReference>
<dbReference type="GO" id="GO:0008270">
    <property type="term" value="F:zinc ion binding"/>
    <property type="evidence" value="ECO:0007669"/>
    <property type="project" value="UniProtKB-KW"/>
</dbReference>
<feature type="compositionally biased region" description="Low complexity" evidence="6">
    <location>
        <begin position="382"/>
        <end position="399"/>
    </location>
</feature>
<dbReference type="SUPFAM" id="SSF57903">
    <property type="entry name" value="FYVE/PHD zinc finger"/>
    <property type="match status" value="1"/>
</dbReference>
<keyword evidence="4" id="KW-0156">Chromatin regulator</keyword>
<evidence type="ECO:0000256" key="1">
    <source>
        <dbReference type="ARBA" id="ARBA00022723"/>
    </source>
</evidence>
<evidence type="ECO:0000313" key="9">
    <source>
        <dbReference type="Proteomes" id="UP000799437"/>
    </source>
</evidence>
<dbReference type="RefSeq" id="XP_033599474.1">
    <property type="nucleotide sequence ID" value="XM_033748767.1"/>
</dbReference>
<evidence type="ECO:0000259" key="7">
    <source>
        <dbReference type="PROSITE" id="PS50016"/>
    </source>
</evidence>
<dbReference type="InterPro" id="IPR001965">
    <property type="entry name" value="Znf_PHD"/>
</dbReference>
<keyword evidence="3" id="KW-0862">Zinc</keyword>
<dbReference type="AlphaFoldDB" id="A0A6A6W342"/>
<proteinExistence type="predicted"/>
<feature type="compositionally biased region" description="Basic and acidic residues" evidence="6">
    <location>
        <begin position="464"/>
        <end position="476"/>
    </location>
</feature>
<feature type="compositionally biased region" description="Polar residues" evidence="6">
    <location>
        <begin position="515"/>
        <end position="530"/>
    </location>
</feature>
<dbReference type="InterPro" id="IPR019787">
    <property type="entry name" value="Znf_PHD-finger"/>
</dbReference>
<evidence type="ECO:0000256" key="3">
    <source>
        <dbReference type="ARBA" id="ARBA00022833"/>
    </source>
</evidence>
<dbReference type="EMBL" id="ML996574">
    <property type="protein sequence ID" value="KAF2757023.1"/>
    <property type="molecule type" value="Genomic_DNA"/>
</dbReference>
<keyword evidence="1" id="KW-0479">Metal-binding</keyword>
<dbReference type="Pfam" id="PF20826">
    <property type="entry name" value="PHD_5"/>
    <property type="match status" value="1"/>
</dbReference>
<dbReference type="InterPro" id="IPR019786">
    <property type="entry name" value="Zinc_finger_PHD-type_CS"/>
</dbReference>